<reference evidence="4" key="1">
    <citation type="submission" date="2020-06" db="EMBL/GenBank/DDBJ databases">
        <title>Thalassolituus marinus alknpb1M-1, a hydrocarbon-degrading bacterium isolated from the deep-sea overlying water using an in-situ strategy from the South China Sea basin.</title>
        <authorList>
            <person name="Dong C."/>
            <person name="Chen Y."/>
            <person name="Shao Z."/>
        </authorList>
    </citation>
    <scope>NUCLEOTIDE SEQUENCE [LARGE SCALE GENOMIC DNA]</scope>
    <source>
        <strain evidence="4">alknpb1M-1</strain>
    </source>
</reference>
<dbReference type="EMBL" id="CP054475">
    <property type="protein sequence ID" value="UXD88688.1"/>
    <property type="molecule type" value="Genomic_DNA"/>
</dbReference>
<keyword evidence="4" id="KW-1185">Reference proteome</keyword>
<gene>
    <name evidence="3" type="ORF">HUF19_15160</name>
</gene>
<feature type="signal peptide" evidence="2">
    <location>
        <begin position="1"/>
        <end position="22"/>
    </location>
</feature>
<dbReference type="RefSeq" id="WP_260997411.1">
    <property type="nucleotide sequence ID" value="NZ_CP054475.1"/>
</dbReference>
<feature type="chain" id="PRO_5045779302" description="Lipoprotein" evidence="2">
    <location>
        <begin position="23"/>
        <end position="413"/>
    </location>
</feature>
<evidence type="ECO:0000256" key="1">
    <source>
        <dbReference type="SAM" id="MobiDB-lite"/>
    </source>
</evidence>
<feature type="compositionally biased region" description="Low complexity" evidence="1">
    <location>
        <begin position="27"/>
        <end position="36"/>
    </location>
</feature>
<dbReference type="PROSITE" id="PS51257">
    <property type="entry name" value="PROKAR_LIPOPROTEIN"/>
    <property type="match status" value="1"/>
</dbReference>
<evidence type="ECO:0000313" key="4">
    <source>
        <dbReference type="Proteomes" id="UP001065322"/>
    </source>
</evidence>
<accession>A0ABY6AFT0</accession>
<organism evidence="3 4">
    <name type="scientific">Thalassolituus hydrocarboniclasticus</name>
    <dbReference type="NCBI Taxonomy" id="2742796"/>
    <lineage>
        <taxon>Bacteria</taxon>
        <taxon>Pseudomonadati</taxon>
        <taxon>Pseudomonadota</taxon>
        <taxon>Gammaproteobacteria</taxon>
        <taxon>Oceanospirillales</taxon>
        <taxon>Oceanospirillaceae</taxon>
        <taxon>Thalassolituus</taxon>
    </lineage>
</organism>
<dbReference type="Proteomes" id="UP001065322">
    <property type="component" value="Chromosome"/>
</dbReference>
<name>A0ABY6AFT0_9GAMM</name>
<feature type="compositionally biased region" description="Gly residues" evidence="1">
    <location>
        <begin position="37"/>
        <end position="54"/>
    </location>
</feature>
<sequence>MQVSKKLLVATLTSLFMITACGGGSSGSSSSADNSGNGSGDGSGSGDSGNGSGGNNTITDSQITDQGWISGLDKMVDMVWPYGDSQVGAPVYLIKQNTSSNTSKILKGTAATTTENAEDFTELKSFTGTYVAAIEAYRFIDANGQPDRLIYTCDNSTSPAEIRIYKESDMAATPASLPLNTYYQLNSTIHRKKINICESLSIGGASTSTSGFEVTLYAGGTGTDSAATVSQFHIAKAVLSYNINATGELNTAVSGGSPTFIYQLSTYSYHVKAMHAVNANSVVVAYTAPVPGENRVRLIRQWASPLDLIISTQNKFDGTTSLWQVADMHVWTKSANDTRVYMTSPGGGTFAISFDQTALSKNGDHTFTTGDAQHCGDVITGFRSPTASPKLWCQDSTDKAELLEFTAPDLPVL</sequence>
<evidence type="ECO:0008006" key="5">
    <source>
        <dbReference type="Google" id="ProtNLM"/>
    </source>
</evidence>
<evidence type="ECO:0000313" key="3">
    <source>
        <dbReference type="EMBL" id="UXD88688.1"/>
    </source>
</evidence>
<proteinExistence type="predicted"/>
<protein>
    <recommendedName>
        <fullName evidence="5">Lipoprotein</fullName>
    </recommendedName>
</protein>
<feature type="region of interest" description="Disordered" evidence="1">
    <location>
        <begin position="24"/>
        <end position="62"/>
    </location>
</feature>
<evidence type="ECO:0000256" key="2">
    <source>
        <dbReference type="SAM" id="SignalP"/>
    </source>
</evidence>
<keyword evidence="2" id="KW-0732">Signal</keyword>